<comment type="caution">
    <text evidence="7">The sequence shown here is derived from an EMBL/GenBank/DDBJ whole genome shotgun (WGS) entry which is preliminary data.</text>
</comment>
<evidence type="ECO:0000256" key="5">
    <source>
        <dbReference type="ARBA" id="ARBA00023014"/>
    </source>
</evidence>
<evidence type="ECO:0000259" key="6">
    <source>
        <dbReference type="Pfam" id="PF02754"/>
    </source>
</evidence>
<keyword evidence="4" id="KW-0408">Iron</keyword>
<organism evidence="7 8">
    <name type="scientific">Candidatus Eisenbergiella merdipullorum</name>
    <dbReference type="NCBI Taxonomy" id="2838553"/>
    <lineage>
        <taxon>Bacteria</taxon>
        <taxon>Bacillati</taxon>
        <taxon>Bacillota</taxon>
        <taxon>Clostridia</taxon>
        <taxon>Lachnospirales</taxon>
        <taxon>Lachnospiraceae</taxon>
        <taxon>Eisenbergiella</taxon>
    </lineage>
</organism>
<keyword evidence="1" id="KW-0004">4Fe-4S</keyword>
<dbReference type="PANTHER" id="PTHR43255">
    <property type="entry name" value="IRON-SULFUR-BINDING OXIDOREDUCTASE FADF-RELATED-RELATED"/>
    <property type="match status" value="1"/>
</dbReference>
<dbReference type="GO" id="GO:0051539">
    <property type="term" value="F:4 iron, 4 sulfur cluster binding"/>
    <property type="evidence" value="ECO:0007669"/>
    <property type="project" value="UniProtKB-KW"/>
</dbReference>
<dbReference type="GO" id="GO:0046872">
    <property type="term" value="F:metal ion binding"/>
    <property type="evidence" value="ECO:0007669"/>
    <property type="project" value="UniProtKB-KW"/>
</dbReference>
<sequence>TEEDPALAEKIRLHQKKASVLVLLGAAARYRVPEMAVSLIGLLERAGIDFMLLEQEPAAGSELYDLIGQVEETRQQALACAGRLAETGAESIIVLDSYLAETLKHQFPVWGCSLPEQVVTATAYVDQLVKEKRLAFRPLGSTVTVHDSPRLARDLEEMAPVRELAKAAGCEIREMFLHGKLTKCCGSSLFGAYAPELARLTAEGRWEDAARTKADMLLVECPQALEILKRADHGDMVLMDIFSLLKEALV</sequence>
<accession>A0A9D2I8N1</accession>
<dbReference type="PANTHER" id="PTHR43255:SF1">
    <property type="entry name" value="IRON-SULFUR-BINDING OXIDOREDUCTASE FADF-RELATED"/>
    <property type="match status" value="1"/>
</dbReference>
<dbReference type="Proteomes" id="UP000886858">
    <property type="component" value="Unassembled WGS sequence"/>
</dbReference>
<reference evidence="7" key="2">
    <citation type="submission" date="2021-04" db="EMBL/GenBank/DDBJ databases">
        <authorList>
            <person name="Gilroy R."/>
        </authorList>
    </citation>
    <scope>NUCLEOTIDE SEQUENCE</scope>
    <source>
        <strain evidence="7">CHK179-7159</strain>
    </source>
</reference>
<feature type="domain" description="Cysteine-rich" evidence="6">
    <location>
        <begin position="143"/>
        <end position="222"/>
    </location>
</feature>
<reference evidence="7" key="1">
    <citation type="journal article" date="2021" name="PeerJ">
        <title>Extensive microbial diversity within the chicken gut microbiome revealed by metagenomics and culture.</title>
        <authorList>
            <person name="Gilroy R."/>
            <person name="Ravi A."/>
            <person name="Getino M."/>
            <person name="Pursley I."/>
            <person name="Horton D.L."/>
            <person name="Alikhan N.F."/>
            <person name="Baker D."/>
            <person name="Gharbi K."/>
            <person name="Hall N."/>
            <person name="Watson M."/>
            <person name="Adriaenssens E.M."/>
            <person name="Foster-Nyarko E."/>
            <person name="Jarju S."/>
            <person name="Secka A."/>
            <person name="Antonio M."/>
            <person name="Oren A."/>
            <person name="Chaudhuri R.R."/>
            <person name="La Ragione R."/>
            <person name="Hildebrand F."/>
            <person name="Pallen M.J."/>
        </authorList>
    </citation>
    <scope>NUCLEOTIDE SEQUENCE</scope>
    <source>
        <strain evidence="7">CHK179-7159</strain>
    </source>
</reference>
<name>A0A9D2I8N1_9FIRM</name>
<dbReference type="AlphaFoldDB" id="A0A9D2I8N1"/>
<dbReference type="GO" id="GO:0016491">
    <property type="term" value="F:oxidoreductase activity"/>
    <property type="evidence" value="ECO:0007669"/>
    <property type="project" value="UniProtKB-KW"/>
</dbReference>
<dbReference type="Pfam" id="PF02754">
    <property type="entry name" value="CCG"/>
    <property type="match status" value="1"/>
</dbReference>
<gene>
    <name evidence="7" type="ORF">H9717_13585</name>
</gene>
<proteinExistence type="predicted"/>
<dbReference type="GO" id="GO:0005886">
    <property type="term" value="C:plasma membrane"/>
    <property type="evidence" value="ECO:0007669"/>
    <property type="project" value="TreeGrafter"/>
</dbReference>
<keyword evidence="2" id="KW-0479">Metal-binding</keyword>
<evidence type="ECO:0000313" key="8">
    <source>
        <dbReference type="Proteomes" id="UP000886858"/>
    </source>
</evidence>
<keyword evidence="3" id="KW-0560">Oxidoreductase</keyword>
<evidence type="ECO:0000256" key="1">
    <source>
        <dbReference type="ARBA" id="ARBA00022485"/>
    </source>
</evidence>
<dbReference type="InterPro" id="IPR051460">
    <property type="entry name" value="HdrC_iron-sulfur_subunit"/>
</dbReference>
<protein>
    <submittedName>
        <fullName evidence="7">(Fe-S)-binding protein</fullName>
    </submittedName>
</protein>
<dbReference type="InterPro" id="IPR004017">
    <property type="entry name" value="Cys_rich_dom"/>
</dbReference>
<evidence type="ECO:0000256" key="4">
    <source>
        <dbReference type="ARBA" id="ARBA00023004"/>
    </source>
</evidence>
<evidence type="ECO:0000313" key="7">
    <source>
        <dbReference type="EMBL" id="HJA94117.1"/>
    </source>
</evidence>
<evidence type="ECO:0000256" key="3">
    <source>
        <dbReference type="ARBA" id="ARBA00023002"/>
    </source>
</evidence>
<feature type="non-terminal residue" evidence="7">
    <location>
        <position position="1"/>
    </location>
</feature>
<evidence type="ECO:0000256" key="2">
    <source>
        <dbReference type="ARBA" id="ARBA00022723"/>
    </source>
</evidence>
<keyword evidence="5" id="KW-0411">Iron-sulfur</keyword>
<dbReference type="EMBL" id="DWYY01000153">
    <property type="protein sequence ID" value="HJA94117.1"/>
    <property type="molecule type" value="Genomic_DNA"/>
</dbReference>